<evidence type="ECO:0000256" key="2">
    <source>
        <dbReference type="SAM" id="Phobius"/>
    </source>
</evidence>
<gene>
    <name evidence="3" type="ORF">WR25_15716</name>
</gene>
<dbReference type="GO" id="GO:0016787">
    <property type="term" value="F:hydrolase activity"/>
    <property type="evidence" value="ECO:0007669"/>
    <property type="project" value="UniProtKB-ARBA"/>
</dbReference>
<name>A0A2A2J475_9BILA</name>
<feature type="transmembrane region" description="Helical" evidence="2">
    <location>
        <begin position="513"/>
        <end position="535"/>
    </location>
</feature>
<dbReference type="Gene3D" id="3.30.1360.180">
    <property type="match status" value="1"/>
</dbReference>
<feature type="region of interest" description="Disordered" evidence="1">
    <location>
        <begin position="563"/>
        <end position="613"/>
    </location>
</feature>
<evidence type="ECO:0000313" key="3">
    <source>
        <dbReference type="EMBL" id="PAV56292.1"/>
    </source>
</evidence>
<dbReference type="InterPro" id="IPR002591">
    <property type="entry name" value="Phosphodiest/P_Trfase"/>
</dbReference>
<feature type="region of interest" description="Disordered" evidence="1">
    <location>
        <begin position="1"/>
        <end position="35"/>
    </location>
</feature>
<reference evidence="3 4" key="1">
    <citation type="journal article" date="2017" name="Curr. Biol.">
        <title>Genome architecture and evolution of a unichromosomal asexual nematode.</title>
        <authorList>
            <person name="Fradin H."/>
            <person name="Zegar C."/>
            <person name="Gutwein M."/>
            <person name="Lucas J."/>
            <person name="Kovtun M."/>
            <person name="Corcoran D."/>
            <person name="Baugh L.R."/>
            <person name="Kiontke K."/>
            <person name="Gunsalus K."/>
            <person name="Fitch D.H."/>
            <person name="Piano F."/>
        </authorList>
    </citation>
    <scope>NUCLEOTIDE SEQUENCE [LARGE SCALE GENOMIC DNA]</scope>
    <source>
        <strain evidence="3">PF1309</strain>
    </source>
</reference>
<dbReference type="PANTHER" id="PTHR10151">
    <property type="entry name" value="ECTONUCLEOTIDE PYROPHOSPHATASE/PHOSPHODIESTERASE"/>
    <property type="match status" value="1"/>
</dbReference>
<dbReference type="CDD" id="cd16018">
    <property type="entry name" value="Enpp"/>
    <property type="match status" value="1"/>
</dbReference>
<dbReference type="Gene3D" id="3.40.720.10">
    <property type="entry name" value="Alkaline Phosphatase, subunit A"/>
    <property type="match status" value="1"/>
</dbReference>
<organism evidence="3 4">
    <name type="scientific">Diploscapter pachys</name>
    <dbReference type="NCBI Taxonomy" id="2018661"/>
    <lineage>
        <taxon>Eukaryota</taxon>
        <taxon>Metazoa</taxon>
        <taxon>Ecdysozoa</taxon>
        <taxon>Nematoda</taxon>
        <taxon>Chromadorea</taxon>
        <taxon>Rhabditida</taxon>
        <taxon>Rhabditina</taxon>
        <taxon>Rhabditomorpha</taxon>
        <taxon>Rhabditoidea</taxon>
        <taxon>Rhabditidae</taxon>
        <taxon>Diploscapter</taxon>
    </lineage>
</organism>
<dbReference type="EMBL" id="LIAE01010710">
    <property type="protein sequence ID" value="PAV56292.1"/>
    <property type="molecule type" value="Genomic_DNA"/>
</dbReference>
<dbReference type="SUPFAM" id="SSF53649">
    <property type="entry name" value="Alkaline phosphatase-like"/>
    <property type="match status" value="1"/>
</dbReference>
<keyword evidence="2" id="KW-0812">Transmembrane</keyword>
<feature type="compositionally biased region" description="Basic and acidic residues" evidence="1">
    <location>
        <begin position="24"/>
        <end position="35"/>
    </location>
</feature>
<dbReference type="Proteomes" id="UP000218231">
    <property type="component" value="Unassembled WGS sequence"/>
</dbReference>
<keyword evidence="2" id="KW-1133">Transmembrane helix</keyword>
<feature type="compositionally biased region" description="Basic and acidic residues" evidence="1">
    <location>
        <begin position="573"/>
        <end position="598"/>
    </location>
</feature>
<feature type="transmembrane region" description="Helical" evidence="2">
    <location>
        <begin position="45"/>
        <end position="64"/>
    </location>
</feature>
<dbReference type="PANTHER" id="PTHR10151:SF120">
    <property type="entry name" value="BIS(5'-ADENOSYL)-TRIPHOSPHATASE"/>
    <property type="match status" value="1"/>
</dbReference>
<dbReference type="STRING" id="2018661.A0A2A2J475"/>
<dbReference type="Pfam" id="PF01663">
    <property type="entry name" value="Phosphodiest"/>
    <property type="match status" value="1"/>
</dbReference>
<proteinExistence type="predicted"/>
<dbReference type="InterPro" id="IPR017850">
    <property type="entry name" value="Alkaline_phosphatase_core_sf"/>
</dbReference>
<evidence type="ECO:0000256" key="1">
    <source>
        <dbReference type="SAM" id="MobiDB-lite"/>
    </source>
</evidence>
<keyword evidence="2" id="KW-0472">Membrane</keyword>
<dbReference type="OrthoDB" id="415411at2759"/>
<dbReference type="AlphaFoldDB" id="A0A2A2J475"/>
<accession>A0A2A2J475</accession>
<keyword evidence="4" id="KW-1185">Reference proteome</keyword>
<evidence type="ECO:0000313" key="4">
    <source>
        <dbReference type="Proteomes" id="UP000218231"/>
    </source>
</evidence>
<protein>
    <submittedName>
        <fullName evidence="3">Uncharacterized protein</fullName>
    </submittedName>
</protein>
<sequence length="613" mass="70357">MEINPYLDQGEAKENNPCDELPEGPERDNCAKKHTEGAQGTKMGLVWWVVWYISMVLALPSSGLSPFPKILLISFDGFRHDLIDPNLVPHIHKWATEGTWYKNGVKSQYVTYTAPNHLSIASGLYEESHGIVSNYFYDPDTNRKFDYFNMTKKPDIVNASMDTSWFNADPIWLTNQRADKGRRSASWYWPMGEVKYPQAPHVATHAVQWTDYRNLTQWMNDCDFVLKFFTDEQTPYNFVAWYVEEPDHTLHLNGFNNGALNKKLEELDKLFEYLLKRMEAVGLKDMVNVILTSDHGHSEVLDEDHVFCISDHINMTSGFEAGDHMIYPKDEEHAIEIFNNLTKAAESGKYKVKITWKKDFPDKFHYRNNNRIGRILLEAEIGSALSFNCKQKVLEETYGRNGKVKFNSSTHGMDPNEPDMHGILVMNGPAFEKSIQIQEIPENIDLYEFMCEILKVKPSPNNGTRQSVVFDALLSQKEKMAKSFGKKDEVVDETDLTKQGQNKPKQIHPYLDVVTNSMSFLFILAPAMLIVTLFLCYGCRHTVCKDDPGWALKRGGYRPLANNRIQLDDAEPDERTMESGGKRPENHDSSKFSNKRVEMSTLLLNEDSDENEL</sequence>
<comment type="caution">
    <text evidence="3">The sequence shown here is derived from an EMBL/GenBank/DDBJ whole genome shotgun (WGS) entry which is preliminary data.</text>
</comment>